<sequence length="165" mass="17904">MCSSDIFLGVLAIIFPPLPVWVKCGICSADSVINILLCVLGFLPGLLHAWYIIAKFPEPDYSSYDRVGDSEHGRVTYVVVQQDENGRRSQQQQRPRGQAQQTKPARQGNMSYGTSQNQNGGSSSAPPPQSSHANGGEGSSDDQPPPPSYAQVVMGDNKIQDQSRQ</sequence>
<feature type="compositionally biased region" description="Low complexity" evidence="6">
    <location>
        <begin position="88"/>
        <end position="101"/>
    </location>
</feature>
<feature type="compositionally biased region" description="Polar residues" evidence="6">
    <location>
        <begin position="102"/>
        <end position="114"/>
    </location>
</feature>
<dbReference type="EMBL" id="JAWRVE010000016">
    <property type="protein sequence ID" value="KAL1876446.1"/>
    <property type="molecule type" value="Genomic_DNA"/>
</dbReference>
<comment type="caution">
    <text evidence="8">The sequence shown here is derived from an EMBL/GenBank/DDBJ whole genome shotgun (WGS) entry which is preliminary data.</text>
</comment>
<organism evidence="8 9">
    <name type="scientific">Diaporthe australafricana</name>
    <dbReference type="NCBI Taxonomy" id="127596"/>
    <lineage>
        <taxon>Eukaryota</taxon>
        <taxon>Fungi</taxon>
        <taxon>Dikarya</taxon>
        <taxon>Ascomycota</taxon>
        <taxon>Pezizomycotina</taxon>
        <taxon>Sordariomycetes</taxon>
        <taxon>Sordariomycetidae</taxon>
        <taxon>Diaporthales</taxon>
        <taxon>Diaporthaceae</taxon>
        <taxon>Diaporthe</taxon>
    </lineage>
</organism>
<reference evidence="8 9" key="1">
    <citation type="journal article" date="2024" name="IMA Fungus">
        <title>IMA Genome - F19 : A genome assembly and annotation guide to empower mycologists, including annotated draft genome sequences of Ceratocystis pirilliformis, Diaporthe australafricana, Fusarium ophioides, Paecilomyces lecythidis, and Sporothrix stenoceras.</title>
        <authorList>
            <person name="Aylward J."/>
            <person name="Wilson A.M."/>
            <person name="Visagie C.M."/>
            <person name="Spraker J."/>
            <person name="Barnes I."/>
            <person name="Buitendag C."/>
            <person name="Ceriani C."/>
            <person name="Del Mar Angel L."/>
            <person name="du Plessis D."/>
            <person name="Fuchs T."/>
            <person name="Gasser K."/>
            <person name="Kramer D."/>
            <person name="Li W."/>
            <person name="Munsamy K."/>
            <person name="Piso A."/>
            <person name="Price J.L."/>
            <person name="Sonnekus B."/>
            <person name="Thomas C."/>
            <person name="van der Nest A."/>
            <person name="van Dijk A."/>
            <person name="van Heerden A."/>
            <person name="van Vuuren N."/>
            <person name="Yilmaz N."/>
            <person name="Duong T.A."/>
            <person name="van der Merwe N.A."/>
            <person name="Wingfield M.J."/>
            <person name="Wingfield B.D."/>
        </authorList>
    </citation>
    <scope>NUCLEOTIDE SEQUENCE [LARGE SCALE GENOMIC DNA]</scope>
    <source>
        <strain evidence="8 9">CMW 18300</strain>
    </source>
</reference>
<dbReference type="PANTHER" id="PTHR21659:SF57">
    <property type="entry name" value="PLASMA MEMBRANE PROTEOLIPID 31"/>
    <property type="match status" value="1"/>
</dbReference>
<evidence type="ECO:0000256" key="2">
    <source>
        <dbReference type="ARBA" id="ARBA00009530"/>
    </source>
</evidence>
<evidence type="ECO:0000256" key="1">
    <source>
        <dbReference type="ARBA" id="ARBA00004370"/>
    </source>
</evidence>
<feature type="region of interest" description="Disordered" evidence="6">
    <location>
        <begin position="75"/>
        <end position="165"/>
    </location>
</feature>
<name>A0ABR3XL28_9PEZI</name>
<keyword evidence="4 7" id="KW-1133">Transmembrane helix</keyword>
<evidence type="ECO:0000256" key="5">
    <source>
        <dbReference type="ARBA" id="ARBA00023136"/>
    </source>
</evidence>
<dbReference type="PANTHER" id="PTHR21659">
    <property type="entry name" value="HYDROPHOBIC PROTEIN RCI2 LOW TEMPERATURE AND SALT RESPONSIVE PROTEIN LTI6 -RELATED"/>
    <property type="match status" value="1"/>
</dbReference>
<feature type="transmembrane region" description="Helical" evidence="7">
    <location>
        <begin position="6"/>
        <end position="26"/>
    </location>
</feature>
<evidence type="ECO:0000256" key="3">
    <source>
        <dbReference type="ARBA" id="ARBA00022692"/>
    </source>
</evidence>
<evidence type="ECO:0000256" key="6">
    <source>
        <dbReference type="SAM" id="MobiDB-lite"/>
    </source>
</evidence>
<evidence type="ECO:0000256" key="7">
    <source>
        <dbReference type="SAM" id="Phobius"/>
    </source>
</evidence>
<feature type="transmembrane region" description="Helical" evidence="7">
    <location>
        <begin position="33"/>
        <end position="53"/>
    </location>
</feature>
<gene>
    <name evidence="8" type="ORF">Daus18300_002690</name>
</gene>
<dbReference type="Pfam" id="PF01679">
    <property type="entry name" value="Pmp3"/>
    <property type="match status" value="1"/>
</dbReference>
<dbReference type="Proteomes" id="UP001583177">
    <property type="component" value="Unassembled WGS sequence"/>
</dbReference>
<evidence type="ECO:0000256" key="4">
    <source>
        <dbReference type="ARBA" id="ARBA00022989"/>
    </source>
</evidence>
<evidence type="ECO:0000313" key="9">
    <source>
        <dbReference type="Proteomes" id="UP001583177"/>
    </source>
</evidence>
<protein>
    <recommendedName>
        <fullName evidence="10">Stress response RCI peptide</fullName>
    </recommendedName>
</protein>
<proteinExistence type="inferred from homology"/>
<comment type="similarity">
    <text evidence="2">Belongs to the UPF0057 (PMP3) family.</text>
</comment>
<comment type="subcellular location">
    <subcellularLocation>
        <location evidence="1">Membrane</location>
    </subcellularLocation>
</comment>
<dbReference type="InterPro" id="IPR000612">
    <property type="entry name" value="PMP3"/>
</dbReference>
<keyword evidence="5 7" id="KW-0472">Membrane</keyword>
<feature type="compositionally biased region" description="Low complexity" evidence="6">
    <location>
        <begin position="115"/>
        <end position="134"/>
    </location>
</feature>
<accession>A0ABR3XL28</accession>
<evidence type="ECO:0000313" key="8">
    <source>
        <dbReference type="EMBL" id="KAL1876446.1"/>
    </source>
</evidence>
<evidence type="ECO:0008006" key="10">
    <source>
        <dbReference type="Google" id="ProtNLM"/>
    </source>
</evidence>
<keyword evidence="9" id="KW-1185">Reference proteome</keyword>
<keyword evidence="3 7" id="KW-0812">Transmembrane</keyword>